<keyword evidence="3" id="KW-0378">Hydrolase</keyword>
<dbReference type="InterPro" id="IPR003870">
    <property type="entry name" value="DUF222"/>
</dbReference>
<evidence type="ECO:0000313" key="5">
    <source>
        <dbReference type="Proteomes" id="UP000241203"/>
    </source>
</evidence>
<reference evidence="4 6" key="2">
    <citation type="submission" date="2018-12" db="EMBL/GenBank/DDBJ databases">
        <authorList>
            <person name="hu s."/>
            <person name="Xu Y."/>
            <person name="Xu B."/>
            <person name="Li F."/>
        </authorList>
    </citation>
    <scope>NUCLEOTIDE SEQUENCE [LARGE SCALE GENOMIC DNA]</scope>
    <source>
        <strain evidence="4 6">KSW2-17</strain>
    </source>
</reference>
<proteinExistence type="predicted"/>
<dbReference type="EMBL" id="PYAU01000001">
    <property type="protein sequence ID" value="PSL38889.1"/>
    <property type="molecule type" value="Genomic_DNA"/>
</dbReference>
<dbReference type="EMBL" id="RZGY01000001">
    <property type="protein sequence ID" value="RUQ86643.1"/>
    <property type="molecule type" value="Genomic_DNA"/>
</dbReference>
<evidence type="ECO:0000259" key="2">
    <source>
        <dbReference type="SMART" id="SM00507"/>
    </source>
</evidence>
<keyword evidence="6" id="KW-1185">Reference proteome</keyword>
<evidence type="ECO:0000313" key="3">
    <source>
        <dbReference type="EMBL" id="PSL38889.1"/>
    </source>
</evidence>
<evidence type="ECO:0000313" key="6">
    <source>
        <dbReference type="Proteomes" id="UP000268291"/>
    </source>
</evidence>
<dbReference type="Pfam" id="PF13391">
    <property type="entry name" value="HNH_2"/>
    <property type="match status" value="1"/>
</dbReference>
<keyword evidence="3" id="KW-0540">Nuclease</keyword>
<dbReference type="CDD" id="cd00085">
    <property type="entry name" value="HNHc"/>
    <property type="match status" value="1"/>
</dbReference>
<dbReference type="AlphaFoldDB" id="A0A2P8GY46"/>
<dbReference type="Proteomes" id="UP000241203">
    <property type="component" value="Unassembled WGS sequence"/>
</dbReference>
<dbReference type="SMART" id="SM00507">
    <property type="entry name" value="HNHc"/>
    <property type="match status" value="1"/>
</dbReference>
<accession>A0A2P8GY46</accession>
<name>A0A2P8GY46_9MICO</name>
<evidence type="ECO:0000256" key="1">
    <source>
        <dbReference type="SAM" id="MobiDB-lite"/>
    </source>
</evidence>
<dbReference type="OrthoDB" id="5177627at2"/>
<evidence type="ECO:0000313" key="4">
    <source>
        <dbReference type="EMBL" id="RUQ86643.1"/>
    </source>
</evidence>
<keyword evidence="3" id="KW-0255">Endonuclease</keyword>
<feature type="compositionally biased region" description="Polar residues" evidence="1">
    <location>
        <begin position="19"/>
        <end position="34"/>
    </location>
</feature>
<dbReference type="GO" id="GO:0004519">
    <property type="term" value="F:endonuclease activity"/>
    <property type="evidence" value="ECO:0007669"/>
    <property type="project" value="UniProtKB-KW"/>
</dbReference>
<dbReference type="Pfam" id="PF02720">
    <property type="entry name" value="DUF222"/>
    <property type="match status" value="1"/>
</dbReference>
<reference evidence="3 5" key="1">
    <citation type="submission" date="2018-03" db="EMBL/GenBank/DDBJ databases">
        <title>Genomic Encyclopedia of Archaeal and Bacterial Type Strains, Phase II (KMG-II): from individual species to whole genera.</title>
        <authorList>
            <person name="Goeker M."/>
        </authorList>
    </citation>
    <scope>NUCLEOTIDE SEQUENCE [LARGE SCALE GENOMIC DNA]</scope>
    <source>
        <strain evidence="3 5">DSM 21548</strain>
    </source>
</reference>
<sequence length="253" mass="26775">MKAARPVFVDRGEDADALNESNADPSSADSQSSETRTREQQRHDVLGAILDAAGRVADAPHLAGAPPAILVTVTKEALDQGSGVGVIDGMDTPVSVETVAQLADTGGSQPVTLDATGALLSMGSVQRCFTPSQRRAITVRDGGCLIPGCPIPAGWCEVHHVIPYRAGGATHVHNGVLLCWWHHHIIDSGPWRLRMHRGVPQVRGPGVRDWTVATKRRIDPPPINAPCRGPDPGRRGLHSPPGSVPSPQDHRGP</sequence>
<feature type="region of interest" description="Disordered" evidence="1">
    <location>
        <begin position="1"/>
        <end position="41"/>
    </location>
</feature>
<dbReference type="Gene3D" id="1.10.30.50">
    <property type="match status" value="1"/>
</dbReference>
<dbReference type="Proteomes" id="UP000268291">
    <property type="component" value="Unassembled WGS sequence"/>
</dbReference>
<feature type="domain" description="HNH nuclease" evidence="2">
    <location>
        <begin position="132"/>
        <end position="185"/>
    </location>
</feature>
<organism evidence="3 5">
    <name type="scientific">Labedella gwakjiensis</name>
    <dbReference type="NCBI Taxonomy" id="390269"/>
    <lineage>
        <taxon>Bacteria</taxon>
        <taxon>Bacillati</taxon>
        <taxon>Actinomycetota</taxon>
        <taxon>Actinomycetes</taxon>
        <taxon>Micrococcales</taxon>
        <taxon>Microbacteriaceae</taxon>
        <taxon>Labedella</taxon>
    </lineage>
</organism>
<dbReference type="InterPro" id="IPR003615">
    <property type="entry name" value="HNH_nuc"/>
</dbReference>
<gene>
    <name evidence="3" type="ORF">CLV49_2519</name>
    <name evidence="4" type="ORF">ELQ93_06625</name>
</gene>
<protein>
    <submittedName>
        <fullName evidence="3">HNH endonuclease</fullName>
    </submittedName>
</protein>
<comment type="caution">
    <text evidence="3">The sequence shown here is derived from an EMBL/GenBank/DDBJ whole genome shotgun (WGS) entry which is preliminary data.</text>
</comment>
<dbReference type="RefSeq" id="WP_106563834.1">
    <property type="nucleotide sequence ID" value="NZ_PYAU01000001.1"/>
</dbReference>
<feature type="region of interest" description="Disordered" evidence="1">
    <location>
        <begin position="215"/>
        <end position="253"/>
    </location>
</feature>